<sequence length="328" mass="38116">MIHVNFSAPDLPCAYKRNFESSSKEGLLRCTDENVEQSPWQQLEWTTRQRSSWTMEPPNKSFKQHLTMADIFQKIFLTNLQLQRNLENFPLWEVCKNNHHIYQYYCSTYQSTPYKRNASAPPSSPYVDDNHMVTIKQRSSSSQDSRRLGSSKTEWQEPLPAVPISYQFKHFRHATQYADQYRELYTYARFRERKSRHGCSSAGANLPKAQIFCLDTFQGVRSITLTGKPALHRKHSHENSMKIDYESRWRRYKETVESCSVPEIRFIKIPLLKRSMPSTPSHTNGRFTYRMIAKDNDSIACTLDISTATNTVVSPVAGKTRTITLLGH</sequence>
<feature type="region of interest" description="Disordered" evidence="1">
    <location>
        <begin position="135"/>
        <end position="154"/>
    </location>
</feature>
<organism evidence="2 3">
    <name type="scientific">Saccoglossus kowalevskii</name>
    <name type="common">Acorn worm</name>
    <dbReference type="NCBI Taxonomy" id="10224"/>
    <lineage>
        <taxon>Eukaryota</taxon>
        <taxon>Metazoa</taxon>
        <taxon>Hemichordata</taxon>
        <taxon>Enteropneusta</taxon>
        <taxon>Harrimaniidae</taxon>
        <taxon>Saccoglossus</taxon>
    </lineage>
</organism>
<dbReference type="GeneID" id="102807580"/>
<evidence type="ECO:0000313" key="3">
    <source>
        <dbReference type="RefSeq" id="XP_006821073.1"/>
    </source>
</evidence>
<dbReference type="RefSeq" id="XP_006821073.1">
    <property type="nucleotide sequence ID" value="XM_006821010.1"/>
</dbReference>
<gene>
    <name evidence="3" type="primary">LOC102807580</name>
</gene>
<dbReference type="Proteomes" id="UP000694865">
    <property type="component" value="Unplaced"/>
</dbReference>
<protein>
    <submittedName>
        <fullName evidence="3">Uncharacterized protein LOC102807580</fullName>
    </submittedName>
</protein>
<accession>A0ABM0MM32</accession>
<evidence type="ECO:0000313" key="2">
    <source>
        <dbReference type="Proteomes" id="UP000694865"/>
    </source>
</evidence>
<keyword evidence="2" id="KW-1185">Reference proteome</keyword>
<proteinExistence type="predicted"/>
<reference evidence="3" key="1">
    <citation type="submission" date="2025-08" db="UniProtKB">
        <authorList>
            <consortium name="RefSeq"/>
        </authorList>
    </citation>
    <scope>IDENTIFICATION</scope>
    <source>
        <tissue evidence="3">Testes</tissue>
    </source>
</reference>
<evidence type="ECO:0000256" key="1">
    <source>
        <dbReference type="SAM" id="MobiDB-lite"/>
    </source>
</evidence>
<feature type="compositionally biased region" description="Low complexity" evidence="1">
    <location>
        <begin position="138"/>
        <end position="151"/>
    </location>
</feature>
<name>A0ABM0MM32_SACKO</name>